<gene>
    <name evidence="1" type="ORF">HJG60_010612</name>
</gene>
<proteinExistence type="predicted"/>
<sequence length="215" mass="24284">MSPGDQNHHSWEWLTLVFQIPLSLSLSLASPLSNVLLNYGKSIQLGSPPAVSQRKFLSIGMVPALDPHMVTYTDIVDTWYNYIAIWDASQICVSSLCRGYTNLICSVPTSVFVLRKRALITDILYKDTHTETSERRRWLSQITTSRGLTPSHHMRALEDFSPPRRSSFSPSVLTSQAFWDLLKAYLNSTPHLNNTETLKDVGRVPETRVFESKSA</sequence>
<reference evidence="1 2" key="1">
    <citation type="journal article" date="2020" name="Nature">
        <title>Six reference-quality genomes reveal evolution of bat adaptations.</title>
        <authorList>
            <person name="Jebb D."/>
            <person name="Huang Z."/>
            <person name="Pippel M."/>
            <person name="Hughes G.M."/>
            <person name="Lavrichenko K."/>
            <person name="Devanna P."/>
            <person name="Winkler S."/>
            <person name="Jermiin L.S."/>
            <person name="Skirmuntt E.C."/>
            <person name="Katzourakis A."/>
            <person name="Burkitt-Gray L."/>
            <person name="Ray D.A."/>
            <person name="Sullivan K.A.M."/>
            <person name="Roscito J.G."/>
            <person name="Kirilenko B.M."/>
            <person name="Davalos L.M."/>
            <person name="Corthals A.P."/>
            <person name="Power M.L."/>
            <person name="Jones G."/>
            <person name="Ransome R.D."/>
            <person name="Dechmann D.K.N."/>
            <person name="Locatelli A.G."/>
            <person name="Puechmaille S.J."/>
            <person name="Fedrigo O."/>
            <person name="Jarvis E.D."/>
            <person name="Hiller M."/>
            <person name="Vernes S.C."/>
            <person name="Myers E.W."/>
            <person name="Teeling E.C."/>
        </authorList>
    </citation>
    <scope>NUCLEOTIDE SEQUENCE [LARGE SCALE GENOMIC DNA]</scope>
    <source>
        <strain evidence="1">Bat1K_MPI-CBG_1</strain>
    </source>
</reference>
<protein>
    <submittedName>
        <fullName evidence="1">Uncharacterized protein</fullName>
    </submittedName>
</protein>
<evidence type="ECO:0000313" key="2">
    <source>
        <dbReference type="Proteomes" id="UP000664940"/>
    </source>
</evidence>
<dbReference type="AlphaFoldDB" id="A0A834AHP9"/>
<comment type="caution">
    <text evidence="1">The sequence shown here is derived from an EMBL/GenBank/DDBJ whole genome shotgun (WGS) entry which is preliminary data.</text>
</comment>
<organism evidence="1 2">
    <name type="scientific">Phyllostomus discolor</name>
    <name type="common">pale spear-nosed bat</name>
    <dbReference type="NCBI Taxonomy" id="89673"/>
    <lineage>
        <taxon>Eukaryota</taxon>
        <taxon>Metazoa</taxon>
        <taxon>Chordata</taxon>
        <taxon>Craniata</taxon>
        <taxon>Vertebrata</taxon>
        <taxon>Euteleostomi</taxon>
        <taxon>Mammalia</taxon>
        <taxon>Eutheria</taxon>
        <taxon>Laurasiatheria</taxon>
        <taxon>Chiroptera</taxon>
        <taxon>Yangochiroptera</taxon>
        <taxon>Phyllostomidae</taxon>
        <taxon>Phyllostominae</taxon>
        <taxon>Phyllostomus</taxon>
    </lineage>
</organism>
<dbReference type="EMBL" id="JABVXQ010000004">
    <property type="protein sequence ID" value="KAF6114657.1"/>
    <property type="molecule type" value="Genomic_DNA"/>
</dbReference>
<accession>A0A834AHP9</accession>
<name>A0A834AHP9_9CHIR</name>
<evidence type="ECO:0000313" key="1">
    <source>
        <dbReference type="EMBL" id="KAF6114657.1"/>
    </source>
</evidence>
<dbReference type="Proteomes" id="UP000664940">
    <property type="component" value="Unassembled WGS sequence"/>
</dbReference>